<dbReference type="OrthoDB" id="3176171at2759"/>
<keyword evidence="4" id="KW-0493">Microtubule</keyword>
<dbReference type="GO" id="GO:0005874">
    <property type="term" value="C:microtubule"/>
    <property type="evidence" value="ECO:0007669"/>
    <property type="project" value="UniProtKB-KW"/>
</dbReference>
<evidence type="ECO:0000313" key="9">
    <source>
        <dbReference type="Proteomes" id="UP000794436"/>
    </source>
</evidence>
<dbReference type="PROSITE" id="PS00411">
    <property type="entry name" value="KINESIN_MOTOR_1"/>
    <property type="match status" value="1"/>
</dbReference>
<evidence type="ECO:0000256" key="2">
    <source>
        <dbReference type="ARBA" id="ARBA00022840"/>
    </source>
</evidence>
<evidence type="ECO:0000256" key="4">
    <source>
        <dbReference type="RuleBase" id="RU000394"/>
    </source>
</evidence>
<dbReference type="PANTHER" id="PTHR47972">
    <property type="entry name" value="KINESIN-LIKE PROTEIN KLP-3"/>
    <property type="match status" value="1"/>
</dbReference>
<feature type="compositionally biased region" description="Low complexity" evidence="6">
    <location>
        <begin position="211"/>
        <end position="223"/>
    </location>
</feature>
<dbReference type="SUPFAM" id="SSF52540">
    <property type="entry name" value="P-loop containing nucleoside triphosphate hydrolases"/>
    <property type="match status" value="1"/>
</dbReference>
<organism evidence="8 9">
    <name type="scientific">Pythium oligandrum</name>
    <name type="common">Mycoparasitic fungus</name>
    <dbReference type="NCBI Taxonomy" id="41045"/>
    <lineage>
        <taxon>Eukaryota</taxon>
        <taxon>Sar</taxon>
        <taxon>Stramenopiles</taxon>
        <taxon>Oomycota</taxon>
        <taxon>Peronosporomycetes</taxon>
        <taxon>Pythiales</taxon>
        <taxon>Pythiaceae</taxon>
        <taxon>Pythium</taxon>
    </lineage>
</organism>
<keyword evidence="5" id="KW-0175">Coiled coil</keyword>
<dbReference type="GO" id="GO:0008017">
    <property type="term" value="F:microtubule binding"/>
    <property type="evidence" value="ECO:0007669"/>
    <property type="project" value="InterPro"/>
</dbReference>
<dbReference type="AlphaFoldDB" id="A0A8K1CTS9"/>
<dbReference type="InterPro" id="IPR019821">
    <property type="entry name" value="Kinesin_motor_CS"/>
</dbReference>
<dbReference type="EMBL" id="SPLM01000002">
    <property type="protein sequence ID" value="TMW68540.1"/>
    <property type="molecule type" value="Genomic_DNA"/>
</dbReference>
<proteinExistence type="inferred from homology"/>
<dbReference type="GO" id="GO:0005524">
    <property type="term" value="F:ATP binding"/>
    <property type="evidence" value="ECO:0007669"/>
    <property type="project" value="UniProtKB-UniRule"/>
</dbReference>
<feature type="coiled-coil region" evidence="5">
    <location>
        <begin position="340"/>
        <end position="371"/>
    </location>
</feature>
<keyword evidence="9" id="KW-1185">Reference proteome</keyword>
<protein>
    <recommendedName>
        <fullName evidence="4">Kinesin-like protein</fullName>
    </recommendedName>
</protein>
<dbReference type="InterPro" id="IPR027640">
    <property type="entry name" value="Kinesin-like_fam"/>
</dbReference>
<reference evidence="8" key="1">
    <citation type="submission" date="2019-03" db="EMBL/GenBank/DDBJ databases">
        <title>Long read genome sequence of the mycoparasitic Pythium oligandrum ATCC 38472 isolated from sugarbeet rhizosphere.</title>
        <authorList>
            <person name="Gaulin E."/>
        </authorList>
    </citation>
    <scope>NUCLEOTIDE SEQUENCE</scope>
    <source>
        <strain evidence="8">ATCC 38472_TT</strain>
    </source>
</reference>
<dbReference type="GO" id="GO:0003777">
    <property type="term" value="F:microtubule motor activity"/>
    <property type="evidence" value="ECO:0007669"/>
    <property type="project" value="InterPro"/>
</dbReference>
<feature type="region of interest" description="Disordered" evidence="6">
    <location>
        <begin position="416"/>
        <end position="437"/>
    </location>
</feature>
<feature type="compositionally biased region" description="Polar residues" evidence="6">
    <location>
        <begin position="130"/>
        <end position="144"/>
    </location>
</feature>
<keyword evidence="3 4" id="KW-0505">Motor protein</keyword>
<dbReference type="PROSITE" id="PS50067">
    <property type="entry name" value="KINESIN_MOTOR_2"/>
    <property type="match status" value="1"/>
</dbReference>
<dbReference type="GO" id="GO:0007018">
    <property type="term" value="P:microtubule-based movement"/>
    <property type="evidence" value="ECO:0007669"/>
    <property type="project" value="InterPro"/>
</dbReference>
<sequence>MVLPSRPLTAAATVPETPDRAAFYQAGKGNILNHFAGLTSPDASKQKARANYGAQRTSLGNVLPMDMRVGHADATNQDMDDAMDNDDDSAARKLSRAEMLSIWRQTKQDAEAVKKTRTGSMGASGPPPRTNGSARSKTGSTVSFGTPFVRESMDEHTNQRENADMDASAASSTSQMFTLSFSPPKHQSSKRKKEVPRLSHSTAVSEERRMGASSASSRDSASMVTDTSFKSDNYSLVASMNFISRDLEEEERANKSKSDKERAYLYKKRYMDVYGFAAGLSRRVIELEQFKSSKEQEIQVLRDAINQQGRALDMVTNNEHSDEQSNDQKVQSLCREIGILARQLNERDTYIDSLQNEREESVRTLNELKLSHAALQSSSGDVKSKTQSSSTVNDAEIAELREQLARVERDRDAAIEEASSTRKKFTESQQRSEFAETERRLLQQSIAEMEKQLEAVHDQWVKEKDSLSASLVDNKKRMNADSEKLRQENAQLKKSVQQHTESERKLRLSLDAAQRAGDDLKKQIARLQAQLKESQTKIESFGPKEAELQQMVNLLNTTQERLTTATAENKDLRRNLTAKTRELEESKSHFQERTSQLESRIYQAEIVRRSLHNKVMELKGNIRVFCRVRPVLNHERKSNGNEEIFNFPDYHGERRQIELIAGPRSHVGYGQNGSRDAVKKYPFDFDLVFDGSCNQEDVFLEVSALVQSALDGYDVCIFAYGQTGSGKTYTMQGVTQYENLVPSSHMGIVGRAIAHIYSTIEDLKTSGWEFNVNLEMIEIYNETLRDLLAPPGSTDKVDLRMDAEGKPTVMNSCVHPIEDEHAALKLLQKALGRRATKTTNMNDRSSRSHCVISFRLDGENSLNGERRSSVVHLVDLAGSERLSKSGSGQDKDLLKEAQAINKSLSSLGNVICALAKKSAHVPFRDSKLTHFLSPSLGGDSKTLMICNLSPLALHRDETLNSLRFAKTVNSCEIAYPSYGSRS</sequence>
<gene>
    <name evidence="8" type="ORF">Poli38472_006008</name>
</gene>
<feature type="compositionally biased region" description="Polar residues" evidence="6">
    <location>
        <begin position="376"/>
        <end position="393"/>
    </location>
</feature>
<evidence type="ECO:0000313" key="8">
    <source>
        <dbReference type="EMBL" id="TMW68540.1"/>
    </source>
</evidence>
<evidence type="ECO:0000256" key="6">
    <source>
        <dbReference type="SAM" id="MobiDB-lite"/>
    </source>
</evidence>
<dbReference type="Gene3D" id="3.40.850.10">
    <property type="entry name" value="Kinesin motor domain"/>
    <property type="match status" value="1"/>
</dbReference>
<dbReference type="InterPro" id="IPR001752">
    <property type="entry name" value="Kinesin_motor_dom"/>
</dbReference>
<feature type="domain" description="Kinesin motor" evidence="7">
    <location>
        <begin position="621"/>
        <end position="971"/>
    </location>
</feature>
<name>A0A8K1CTS9_PYTOL</name>
<dbReference type="InterPro" id="IPR027417">
    <property type="entry name" value="P-loop_NTPase"/>
</dbReference>
<keyword evidence="1 3" id="KW-0547">Nucleotide-binding</keyword>
<dbReference type="Proteomes" id="UP000794436">
    <property type="component" value="Unassembled WGS sequence"/>
</dbReference>
<dbReference type="InterPro" id="IPR036961">
    <property type="entry name" value="Kinesin_motor_dom_sf"/>
</dbReference>
<evidence type="ECO:0000259" key="7">
    <source>
        <dbReference type="PROSITE" id="PS50067"/>
    </source>
</evidence>
<keyword evidence="2 3" id="KW-0067">ATP-binding</keyword>
<dbReference type="Pfam" id="PF00225">
    <property type="entry name" value="Kinesin"/>
    <property type="match status" value="1"/>
</dbReference>
<feature type="region of interest" description="Disordered" evidence="6">
    <location>
        <begin position="376"/>
        <end position="395"/>
    </location>
</feature>
<feature type="binding site" evidence="3">
    <location>
        <begin position="721"/>
        <end position="728"/>
    </location>
    <ligand>
        <name>ATP</name>
        <dbReference type="ChEBI" id="CHEBI:30616"/>
    </ligand>
</feature>
<feature type="compositionally biased region" description="Low complexity" evidence="6">
    <location>
        <begin position="165"/>
        <end position="174"/>
    </location>
</feature>
<evidence type="ECO:0000256" key="3">
    <source>
        <dbReference type="PROSITE-ProRule" id="PRU00283"/>
    </source>
</evidence>
<dbReference type="SMART" id="SM00129">
    <property type="entry name" value="KISc"/>
    <property type="match status" value="1"/>
</dbReference>
<feature type="region of interest" description="Disordered" evidence="6">
    <location>
        <begin position="105"/>
        <end position="226"/>
    </location>
</feature>
<dbReference type="PRINTS" id="PR00380">
    <property type="entry name" value="KINESINHEAVY"/>
</dbReference>
<comment type="caution">
    <text evidence="8">The sequence shown here is derived from an EMBL/GenBank/DDBJ whole genome shotgun (WGS) entry which is preliminary data.</text>
</comment>
<evidence type="ECO:0000256" key="5">
    <source>
        <dbReference type="SAM" id="Coils"/>
    </source>
</evidence>
<accession>A0A8K1CTS9</accession>
<comment type="similarity">
    <text evidence="3 4">Belongs to the TRAFAC class myosin-kinesin ATPase superfamily. Kinesin family.</text>
</comment>
<feature type="compositionally biased region" description="Basic and acidic residues" evidence="6">
    <location>
        <begin position="151"/>
        <end position="163"/>
    </location>
</feature>
<evidence type="ECO:0000256" key="1">
    <source>
        <dbReference type="ARBA" id="ARBA00022741"/>
    </source>
</evidence>